<dbReference type="AlphaFoldDB" id="A0A495EFB0"/>
<dbReference type="Proteomes" id="UP000269412">
    <property type="component" value="Unassembled WGS sequence"/>
</dbReference>
<organism evidence="1 2">
    <name type="scientific">Maribacter vaceletii</name>
    <dbReference type="NCBI Taxonomy" id="1206816"/>
    <lineage>
        <taxon>Bacteria</taxon>
        <taxon>Pseudomonadati</taxon>
        <taxon>Bacteroidota</taxon>
        <taxon>Flavobacteriia</taxon>
        <taxon>Flavobacteriales</taxon>
        <taxon>Flavobacteriaceae</taxon>
        <taxon>Maribacter</taxon>
    </lineage>
</organism>
<sequence length="170" mass="19636">MRKHLSVFFVFILSVTSYLQAQKSVDIDGRLQPILNDFFEECKKYGIEYHSKLFELKNIDIVNNLPLEEGNTVLGKVSRNEAGMVDEILINWAAMLDPEILKVVAFHEFAHHFLDYKHTCQDCNEIMAVTNTSYFNIANDWENQVENLFITSPIYLANKEAHTVAVNTYN</sequence>
<evidence type="ECO:0000313" key="2">
    <source>
        <dbReference type="Proteomes" id="UP000269412"/>
    </source>
</evidence>
<dbReference type="RefSeq" id="WP_121063915.1">
    <property type="nucleotide sequence ID" value="NZ_RBIQ01000007.1"/>
</dbReference>
<comment type="caution">
    <text evidence="1">The sequence shown here is derived from an EMBL/GenBank/DDBJ whole genome shotgun (WGS) entry which is preliminary data.</text>
</comment>
<keyword evidence="2" id="KW-1185">Reference proteome</keyword>
<name>A0A495EFB0_9FLAO</name>
<reference evidence="1 2" key="1">
    <citation type="submission" date="2018-10" db="EMBL/GenBank/DDBJ databases">
        <title>Genomic Encyclopedia of Archaeal and Bacterial Type Strains, Phase II (KMG-II): from individual species to whole genera.</title>
        <authorList>
            <person name="Goeker M."/>
        </authorList>
    </citation>
    <scope>NUCLEOTIDE SEQUENCE [LARGE SCALE GENOMIC DNA]</scope>
    <source>
        <strain evidence="1 2">DSM 25230</strain>
    </source>
</reference>
<protein>
    <submittedName>
        <fullName evidence="1">Uncharacterized protein</fullName>
    </submittedName>
</protein>
<dbReference type="EMBL" id="RBIQ01000007">
    <property type="protein sequence ID" value="RKR14577.1"/>
    <property type="molecule type" value="Genomic_DNA"/>
</dbReference>
<dbReference type="OrthoDB" id="1178372at2"/>
<proteinExistence type="predicted"/>
<gene>
    <name evidence="1" type="ORF">CLV91_0655</name>
</gene>
<evidence type="ECO:0000313" key="1">
    <source>
        <dbReference type="EMBL" id="RKR14577.1"/>
    </source>
</evidence>
<accession>A0A495EFB0</accession>